<dbReference type="Pfam" id="PF00158">
    <property type="entry name" value="Sigma54_activat"/>
    <property type="match status" value="1"/>
</dbReference>
<dbReference type="InterPro" id="IPR025944">
    <property type="entry name" value="Sigma_54_int_dom_CS"/>
</dbReference>
<dbReference type="EMBL" id="JAYFUM010000016">
    <property type="protein sequence ID" value="MEA5140206.1"/>
    <property type="molecule type" value="Genomic_DNA"/>
</dbReference>
<dbReference type="PROSITE" id="PS00688">
    <property type="entry name" value="SIGMA54_INTERACT_3"/>
    <property type="match status" value="1"/>
</dbReference>
<dbReference type="PROSITE" id="PS50045">
    <property type="entry name" value="SIGMA54_INTERACT_4"/>
    <property type="match status" value="1"/>
</dbReference>
<dbReference type="InterPro" id="IPR009057">
    <property type="entry name" value="Homeodomain-like_sf"/>
</dbReference>
<name>A0ABU5QBH5_9BACT</name>
<keyword evidence="8" id="KW-1185">Reference proteome</keyword>
<dbReference type="InterPro" id="IPR027417">
    <property type="entry name" value="P-loop_NTPase"/>
</dbReference>
<evidence type="ECO:0000256" key="4">
    <source>
        <dbReference type="ARBA" id="ARBA00023125"/>
    </source>
</evidence>
<dbReference type="Pfam" id="PF25601">
    <property type="entry name" value="AAA_lid_14"/>
    <property type="match status" value="1"/>
</dbReference>
<dbReference type="RefSeq" id="WP_323297361.1">
    <property type="nucleotide sequence ID" value="NZ_JAYFUM010000016.1"/>
</dbReference>
<evidence type="ECO:0000313" key="7">
    <source>
        <dbReference type="EMBL" id="MEA5140206.1"/>
    </source>
</evidence>
<dbReference type="Gene3D" id="3.40.50.300">
    <property type="entry name" value="P-loop containing nucleotide triphosphate hydrolases"/>
    <property type="match status" value="1"/>
</dbReference>
<keyword evidence="5" id="KW-0804">Transcription</keyword>
<evidence type="ECO:0000256" key="2">
    <source>
        <dbReference type="ARBA" id="ARBA00022840"/>
    </source>
</evidence>
<protein>
    <submittedName>
        <fullName evidence="7">Sigma-54 dependent transcriptional regulator</fullName>
    </submittedName>
</protein>
<dbReference type="InterPro" id="IPR025662">
    <property type="entry name" value="Sigma_54_int_dom_ATP-bd_1"/>
</dbReference>
<dbReference type="CDD" id="cd00009">
    <property type="entry name" value="AAA"/>
    <property type="match status" value="1"/>
</dbReference>
<dbReference type="SUPFAM" id="SSF52540">
    <property type="entry name" value="P-loop containing nucleoside triphosphate hydrolases"/>
    <property type="match status" value="1"/>
</dbReference>
<dbReference type="InterPro" id="IPR002078">
    <property type="entry name" value="Sigma_54_int"/>
</dbReference>
<accession>A0ABU5QBH5</accession>
<dbReference type="PANTHER" id="PTHR32071:SF117">
    <property type="entry name" value="PTS-DEPENDENT DIHYDROXYACETONE KINASE OPERON REGULATORY PROTEIN-RELATED"/>
    <property type="match status" value="1"/>
</dbReference>
<keyword evidence="4" id="KW-0238">DNA-binding</keyword>
<evidence type="ECO:0000256" key="5">
    <source>
        <dbReference type="ARBA" id="ARBA00023163"/>
    </source>
</evidence>
<dbReference type="Gene3D" id="1.10.10.60">
    <property type="entry name" value="Homeodomain-like"/>
    <property type="match status" value="1"/>
</dbReference>
<dbReference type="PANTHER" id="PTHR32071">
    <property type="entry name" value="TRANSCRIPTIONAL REGULATORY PROTEIN"/>
    <property type="match status" value="1"/>
</dbReference>
<keyword evidence="3" id="KW-0805">Transcription regulation</keyword>
<evidence type="ECO:0000259" key="6">
    <source>
        <dbReference type="PROSITE" id="PS50045"/>
    </source>
</evidence>
<dbReference type="PROSITE" id="PS00675">
    <property type="entry name" value="SIGMA54_INTERACT_1"/>
    <property type="match status" value="1"/>
</dbReference>
<keyword evidence="2" id="KW-0067">ATP-binding</keyword>
<evidence type="ECO:0000313" key="8">
    <source>
        <dbReference type="Proteomes" id="UP001302949"/>
    </source>
</evidence>
<dbReference type="Proteomes" id="UP001302949">
    <property type="component" value="Unassembled WGS sequence"/>
</dbReference>
<sequence length="498" mass="57034">MKNQASDLSILTDLCTALAKAERVEVLVDVFEKCIHQLWHGVFFSLYFSEENAYQFVLSNTDRMYQLKEDDAWEMFKNIEQRLVADLKTDNFRQNVFYKDAELWQKFEITETLILKLLEVKAVLLVHTTELRIFDIQQLNVLRVATNLLVKSINEHCYLQKIAQLGTELQSYPQKLWISTEPEQGFTQIAPNVIGTSPAIQEVYQQINQVAKTDSTILLLGESGTGKEVIAKTIHESSERKNKAMIKVNCATIPTHLLESEFFGHEKGSFTGASQRRIGKFEQANGSTIFLDEIGELPIELQMKLLRVLQEREFERIGGYSTIKVNVRIIAATNKNLAKEVNEGRFRLDLYYRLNVFPIELPALRERKEDIPLLVDFFIQKYAKGKNIKTISNKALEQLMLHSWPGNIRELEHLIERSVLTAKGDTIKEVKISTLYTQDHEDFALQTLADIEREHILKVLKICNGKIFGQHGAAIRLGLPPTTLISKMQKLGITKKIA</sequence>
<evidence type="ECO:0000256" key="1">
    <source>
        <dbReference type="ARBA" id="ARBA00022741"/>
    </source>
</evidence>
<proteinExistence type="predicted"/>
<comment type="caution">
    <text evidence="7">The sequence shown here is derived from an EMBL/GenBank/DDBJ whole genome shotgun (WGS) entry which is preliminary data.</text>
</comment>
<gene>
    <name evidence="7" type="ORF">VB248_13735</name>
</gene>
<organism evidence="7 8">
    <name type="scientific">Arcicella rigui</name>
    <dbReference type="NCBI Taxonomy" id="797020"/>
    <lineage>
        <taxon>Bacteria</taxon>
        <taxon>Pseudomonadati</taxon>
        <taxon>Bacteroidota</taxon>
        <taxon>Cytophagia</taxon>
        <taxon>Cytophagales</taxon>
        <taxon>Flectobacillaceae</taxon>
        <taxon>Arcicella</taxon>
    </lineage>
</organism>
<dbReference type="Gene3D" id="1.10.8.60">
    <property type="match status" value="1"/>
</dbReference>
<dbReference type="SMART" id="SM00382">
    <property type="entry name" value="AAA"/>
    <property type="match status" value="1"/>
</dbReference>
<reference evidence="7 8" key="1">
    <citation type="submission" date="2023-12" db="EMBL/GenBank/DDBJ databases">
        <title>Novel species of the genus Arcicella isolated from rivers.</title>
        <authorList>
            <person name="Lu H."/>
        </authorList>
    </citation>
    <scope>NUCLEOTIDE SEQUENCE [LARGE SCALE GENOMIC DNA]</scope>
    <source>
        <strain evidence="7 8">KCTC 23307</strain>
    </source>
</reference>
<dbReference type="InterPro" id="IPR003593">
    <property type="entry name" value="AAA+_ATPase"/>
</dbReference>
<dbReference type="InterPro" id="IPR058031">
    <property type="entry name" value="AAA_lid_NorR"/>
</dbReference>
<feature type="domain" description="Sigma-54 factor interaction" evidence="6">
    <location>
        <begin position="193"/>
        <end position="420"/>
    </location>
</feature>
<keyword evidence="1" id="KW-0547">Nucleotide-binding</keyword>
<evidence type="ECO:0000256" key="3">
    <source>
        <dbReference type="ARBA" id="ARBA00023015"/>
    </source>
</evidence>
<dbReference type="SUPFAM" id="SSF46689">
    <property type="entry name" value="Homeodomain-like"/>
    <property type="match status" value="1"/>
</dbReference>